<comment type="caution">
    <text evidence="8">The sequence shown here is derived from an EMBL/GenBank/DDBJ whole genome shotgun (WGS) entry which is preliminary data.</text>
</comment>
<dbReference type="SMART" id="SM00862">
    <property type="entry name" value="Trans_reg_C"/>
    <property type="match status" value="1"/>
</dbReference>
<dbReference type="InterPro" id="IPR036388">
    <property type="entry name" value="WH-like_DNA-bd_sf"/>
</dbReference>
<evidence type="ECO:0000256" key="2">
    <source>
        <dbReference type="ARBA" id="ARBA00023012"/>
    </source>
</evidence>
<dbReference type="EMBL" id="BMPP01000036">
    <property type="protein sequence ID" value="GGK42973.1"/>
    <property type="molecule type" value="Genomic_DNA"/>
</dbReference>
<dbReference type="Gene3D" id="1.10.10.10">
    <property type="entry name" value="Winged helix-like DNA-binding domain superfamily/Winged helix DNA-binding domain"/>
    <property type="match status" value="1"/>
</dbReference>
<dbReference type="CDD" id="cd00383">
    <property type="entry name" value="trans_reg_C"/>
    <property type="match status" value="1"/>
</dbReference>
<dbReference type="PANTHER" id="PTHR48111:SF22">
    <property type="entry name" value="REGULATOR OF RPOS"/>
    <property type="match status" value="1"/>
</dbReference>
<keyword evidence="3" id="KW-0805">Transcription regulation</keyword>
<dbReference type="InterPro" id="IPR039420">
    <property type="entry name" value="WalR-like"/>
</dbReference>
<evidence type="ECO:0000313" key="8">
    <source>
        <dbReference type="EMBL" id="GGK42973.1"/>
    </source>
</evidence>
<proteinExistence type="predicted"/>
<feature type="domain" description="OmpR/PhoB-type" evidence="7">
    <location>
        <begin position="8"/>
        <end position="106"/>
    </location>
</feature>
<dbReference type="PROSITE" id="PS51755">
    <property type="entry name" value="OMPR_PHOB"/>
    <property type="match status" value="1"/>
</dbReference>
<keyword evidence="2" id="KW-0902">Two-component regulatory system</keyword>
<evidence type="ECO:0000256" key="3">
    <source>
        <dbReference type="ARBA" id="ARBA00023015"/>
    </source>
</evidence>
<keyword evidence="1" id="KW-0597">Phosphoprotein</keyword>
<gene>
    <name evidence="8" type="ORF">GCM10008955_40990</name>
</gene>
<feature type="DNA-binding region" description="OmpR/PhoB-type" evidence="6">
    <location>
        <begin position="8"/>
        <end position="106"/>
    </location>
</feature>
<keyword evidence="4 6" id="KW-0238">DNA-binding</keyword>
<keyword evidence="9" id="KW-1185">Reference proteome</keyword>
<dbReference type="PANTHER" id="PTHR48111">
    <property type="entry name" value="REGULATOR OF RPOS"/>
    <property type="match status" value="1"/>
</dbReference>
<sequence>MQLRQQGTAEVKCGHLVLQPERRQVLFQGRALPFTPKEFEIMWVMAQEPGKVFRREELTELVWGEELPEGSNVIDVHVSNIRTKLRDLGGYGVMRTVRGYGYALKG</sequence>
<dbReference type="InterPro" id="IPR016032">
    <property type="entry name" value="Sig_transdc_resp-reg_C-effctor"/>
</dbReference>
<dbReference type="Pfam" id="PF00486">
    <property type="entry name" value="Trans_reg_C"/>
    <property type="match status" value="1"/>
</dbReference>
<evidence type="ECO:0000256" key="1">
    <source>
        <dbReference type="ARBA" id="ARBA00022553"/>
    </source>
</evidence>
<evidence type="ECO:0000256" key="4">
    <source>
        <dbReference type="ARBA" id="ARBA00023125"/>
    </source>
</evidence>
<dbReference type="InterPro" id="IPR001867">
    <property type="entry name" value="OmpR/PhoB-type_DNA-bd"/>
</dbReference>
<dbReference type="SUPFAM" id="SSF46894">
    <property type="entry name" value="C-terminal effector domain of the bipartite response regulators"/>
    <property type="match status" value="1"/>
</dbReference>
<protein>
    <recommendedName>
        <fullName evidence="7">OmpR/PhoB-type domain-containing protein</fullName>
    </recommendedName>
</protein>
<evidence type="ECO:0000256" key="6">
    <source>
        <dbReference type="PROSITE-ProRule" id="PRU01091"/>
    </source>
</evidence>
<keyword evidence="5" id="KW-0804">Transcription</keyword>
<organism evidence="8 9">
    <name type="scientific">Deinococcus malanensis</name>
    <dbReference type="NCBI Taxonomy" id="1706855"/>
    <lineage>
        <taxon>Bacteria</taxon>
        <taxon>Thermotogati</taxon>
        <taxon>Deinococcota</taxon>
        <taxon>Deinococci</taxon>
        <taxon>Deinococcales</taxon>
        <taxon>Deinococcaceae</taxon>
        <taxon>Deinococcus</taxon>
    </lineage>
</organism>
<evidence type="ECO:0000313" key="9">
    <source>
        <dbReference type="Proteomes" id="UP000647587"/>
    </source>
</evidence>
<dbReference type="Proteomes" id="UP000647587">
    <property type="component" value="Unassembled WGS sequence"/>
</dbReference>
<evidence type="ECO:0000259" key="7">
    <source>
        <dbReference type="PROSITE" id="PS51755"/>
    </source>
</evidence>
<reference evidence="9" key="1">
    <citation type="journal article" date="2019" name="Int. J. Syst. Evol. Microbiol.">
        <title>The Global Catalogue of Microorganisms (GCM) 10K type strain sequencing project: providing services to taxonomists for standard genome sequencing and annotation.</title>
        <authorList>
            <consortium name="The Broad Institute Genomics Platform"/>
            <consortium name="The Broad Institute Genome Sequencing Center for Infectious Disease"/>
            <person name="Wu L."/>
            <person name="Ma J."/>
        </authorList>
    </citation>
    <scope>NUCLEOTIDE SEQUENCE [LARGE SCALE GENOMIC DNA]</scope>
    <source>
        <strain evidence="9">JCM 30331</strain>
    </source>
</reference>
<name>A0ABQ2F5W6_9DEIO</name>
<evidence type="ECO:0000256" key="5">
    <source>
        <dbReference type="ARBA" id="ARBA00023163"/>
    </source>
</evidence>
<accession>A0ABQ2F5W6</accession>